<dbReference type="AlphaFoldDB" id="A0AAE0LRC9"/>
<sequence length="522" mass="57981">MAKFVNGHRPSAPRISDDRWESLKGILLEKSQIMTFGELEIYMGREYNFFAKKRQLGHRIRGVWGFRKYKQGSSRRPPGDPVSRNQSPPPPAAVRERLVRDVPKTKLPPMLATPALAALPGSSSSQPDSEDVKTRYLCLADILVAFRDSHHAFDINVALWKASPSSSHTLACIGTAQHETQLIMDTREMARRDAEPFLMDGRSPSWATTFMDLLNAHTYVWGTGKENGLGQIARIFSDIIGDGVVDGREQDCLVELAPRGPHLDVPAYTLLRAALEWYNSESQDDRIDAPSVLGQFIAQHLSARRGPEQMEAGSNHDINCLPLCLEWCRVILGSNPDILPEIRGTDGDIVTETFAVLCLLWRPLLGNGPPSYRAVAHRNTTASLNWASTAEQQLGIRPTQLLCTVVCMIMAAAIQQQNVHARQSLPERALAGANALSALGLEALLHRFLNQTCADNWRLKLQTDAERGFPIWRYSVDAQNMEPFRRFAAESLGIYDFPTLENGSCVLDELALAGPEFSEDGF</sequence>
<feature type="region of interest" description="Disordered" evidence="1">
    <location>
        <begin position="69"/>
        <end position="96"/>
    </location>
</feature>
<dbReference type="RefSeq" id="XP_062657563.1">
    <property type="nucleotide sequence ID" value="XM_062806695.1"/>
</dbReference>
<dbReference type="EMBL" id="JAUEPN010000005">
    <property type="protein sequence ID" value="KAK3294049.1"/>
    <property type="molecule type" value="Genomic_DNA"/>
</dbReference>
<proteinExistence type="predicted"/>
<reference evidence="3" key="2">
    <citation type="submission" date="2023-06" db="EMBL/GenBank/DDBJ databases">
        <authorList>
            <consortium name="Lawrence Berkeley National Laboratory"/>
            <person name="Haridas S."/>
            <person name="Hensen N."/>
            <person name="Bonometti L."/>
            <person name="Westerberg I."/>
            <person name="Brannstrom I.O."/>
            <person name="Guillou S."/>
            <person name="Cros-Aarteil S."/>
            <person name="Calhoun S."/>
            <person name="Kuo A."/>
            <person name="Mondo S."/>
            <person name="Pangilinan J."/>
            <person name="Riley R."/>
            <person name="Labutti K."/>
            <person name="Andreopoulos B."/>
            <person name="Lipzen A."/>
            <person name="Chen C."/>
            <person name="Yanf M."/>
            <person name="Daum C."/>
            <person name="Ng V."/>
            <person name="Clum A."/>
            <person name="Steindorff A."/>
            <person name="Ohm R."/>
            <person name="Martin F."/>
            <person name="Silar P."/>
            <person name="Natvig D."/>
            <person name="Lalanne C."/>
            <person name="Gautier V."/>
            <person name="Ament-Velasquez S.L."/>
            <person name="Kruys A."/>
            <person name="Hutchinson M.I."/>
            <person name="Powell A.J."/>
            <person name="Barry K."/>
            <person name="Miller A.N."/>
            <person name="Grigoriev I.V."/>
            <person name="Debuchy R."/>
            <person name="Gladieux P."/>
            <person name="Thoren M.H."/>
            <person name="Johannesson H."/>
        </authorList>
    </citation>
    <scope>NUCLEOTIDE SEQUENCE</scope>
    <source>
        <strain evidence="3">CBS 168.71</strain>
    </source>
</reference>
<reference evidence="3" key="1">
    <citation type="journal article" date="2023" name="Mol. Phylogenet. Evol.">
        <title>Genome-scale phylogeny and comparative genomics of the fungal order Sordariales.</title>
        <authorList>
            <person name="Hensen N."/>
            <person name="Bonometti L."/>
            <person name="Westerberg I."/>
            <person name="Brannstrom I.O."/>
            <person name="Guillou S."/>
            <person name="Cros-Aarteil S."/>
            <person name="Calhoun S."/>
            <person name="Haridas S."/>
            <person name="Kuo A."/>
            <person name="Mondo S."/>
            <person name="Pangilinan J."/>
            <person name="Riley R."/>
            <person name="LaButti K."/>
            <person name="Andreopoulos B."/>
            <person name="Lipzen A."/>
            <person name="Chen C."/>
            <person name="Yan M."/>
            <person name="Daum C."/>
            <person name="Ng V."/>
            <person name="Clum A."/>
            <person name="Steindorff A."/>
            <person name="Ohm R.A."/>
            <person name="Martin F."/>
            <person name="Silar P."/>
            <person name="Natvig D.O."/>
            <person name="Lalanne C."/>
            <person name="Gautier V."/>
            <person name="Ament-Velasquez S.L."/>
            <person name="Kruys A."/>
            <person name="Hutchinson M.I."/>
            <person name="Powell A.J."/>
            <person name="Barry K."/>
            <person name="Miller A.N."/>
            <person name="Grigoriev I.V."/>
            <person name="Debuchy R."/>
            <person name="Gladieux P."/>
            <person name="Hiltunen Thoren M."/>
            <person name="Johannesson H."/>
        </authorList>
    </citation>
    <scope>NUCLEOTIDE SEQUENCE</scope>
    <source>
        <strain evidence="3">CBS 168.71</strain>
    </source>
</reference>
<dbReference type="Proteomes" id="UP001278766">
    <property type="component" value="Unassembled WGS sequence"/>
</dbReference>
<gene>
    <name evidence="3" type="ORF">B0H64DRAFT_443137</name>
</gene>
<evidence type="ECO:0000256" key="1">
    <source>
        <dbReference type="SAM" id="MobiDB-lite"/>
    </source>
</evidence>
<evidence type="ECO:0000313" key="3">
    <source>
        <dbReference type="EMBL" id="KAK3294049.1"/>
    </source>
</evidence>
<evidence type="ECO:0000313" key="4">
    <source>
        <dbReference type="Proteomes" id="UP001278766"/>
    </source>
</evidence>
<organism evidence="3 4">
    <name type="scientific">Chaetomium fimeti</name>
    <dbReference type="NCBI Taxonomy" id="1854472"/>
    <lineage>
        <taxon>Eukaryota</taxon>
        <taxon>Fungi</taxon>
        <taxon>Dikarya</taxon>
        <taxon>Ascomycota</taxon>
        <taxon>Pezizomycotina</taxon>
        <taxon>Sordariomycetes</taxon>
        <taxon>Sordariomycetidae</taxon>
        <taxon>Sordariales</taxon>
        <taxon>Chaetomiaceae</taxon>
        <taxon>Chaetomium</taxon>
    </lineage>
</organism>
<comment type="caution">
    <text evidence="3">The sequence shown here is derived from an EMBL/GenBank/DDBJ whole genome shotgun (WGS) entry which is preliminary data.</text>
</comment>
<dbReference type="GeneID" id="87843643"/>
<accession>A0AAE0LRC9</accession>
<name>A0AAE0LRC9_9PEZI</name>
<protein>
    <recommendedName>
        <fullName evidence="2">Clr5 domain-containing protein</fullName>
    </recommendedName>
</protein>
<dbReference type="Pfam" id="PF14420">
    <property type="entry name" value="Clr5"/>
    <property type="match status" value="1"/>
</dbReference>
<evidence type="ECO:0000259" key="2">
    <source>
        <dbReference type="Pfam" id="PF14420"/>
    </source>
</evidence>
<keyword evidence="4" id="KW-1185">Reference proteome</keyword>
<dbReference type="InterPro" id="IPR025676">
    <property type="entry name" value="Clr5_dom"/>
</dbReference>
<feature type="domain" description="Clr5" evidence="2">
    <location>
        <begin position="17"/>
        <end position="68"/>
    </location>
</feature>